<organism evidence="2 3">
    <name type="scientific">Aspergillus granulosus</name>
    <dbReference type="NCBI Taxonomy" id="176169"/>
    <lineage>
        <taxon>Eukaryota</taxon>
        <taxon>Fungi</taxon>
        <taxon>Dikarya</taxon>
        <taxon>Ascomycota</taxon>
        <taxon>Pezizomycotina</taxon>
        <taxon>Eurotiomycetes</taxon>
        <taxon>Eurotiomycetidae</taxon>
        <taxon>Eurotiales</taxon>
        <taxon>Aspergillaceae</taxon>
        <taxon>Aspergillus</taxon>
        <taxon>Aspergillus subgen. Nidulantes</taxon>
    </lineage>
</organism>
<keyword evidence="3" id="KW-1185">Reference proteome</keyword>
<comment type="caution">
    <text evidence="2">The sequence shown here is derived from an EMBL/GenBank/DDBJ whole genome shotgun (WGS) entry which is preliminary data.</text>
</comment>
<keyword evidence="1" id="KW-1133">Transmembrane helix</keyword>
<gene>
    <name evidence="2" type="ORF">BJX63DRAFT_416720</name>
</gene>
<name>A0ABR4GRL8_9EURO</name>
<dbReference type="InterPro" id="IPR035994">
    <property type="entry name" value="Nucleoside_phosphorylase_sf"/>
</dbReference>
<keyword evidence="1" id="KW-0472">Membrane</keyword>
<proteinExistence type="predicted"/>
<evidence type="ECO:0000313" key="2">
    <source>
        <dbReference type="EMBL" id="KAL2801712.1"/>
    </source>
</evidence>
<keyword evidence="1" id="KW-0812">Transmembrane</keyword>
<dbReference type="Gene3D" id="3.40.50.1580">
    <property type="entry name" value="Nucleoside phosphorylase domain"/>
    <property type="match status" value="1"/>
</dbReference>
<reference evidence="2 3" key="1">
    <citation type="submission" date="2024-07" db="EMBL/GenBank/DDBJ databases">
        <title>Section-level genome sequencing and comparative genomics of Aspergillus sections Usti and Cavernicolus.</title>
        <authorList>
            <consortium name="Lawrence Berkeley National Laboratory"/>
            <person name="Nybo J.L."/>
            <person name="Vesth T.C."/>
            <person name="Theobald S."/>
            <person name="Frisvad J.C."/>
            <person name="Larsen T.O."/>
            <person name="Kjaerboelling I."/>
            <person name="Rothschild-Mancinelli K."/>
            <person name="Lyhne E.K."/>
            <person name="Kogle M.E."/>
            <person name="Barry K."/>
            <person name="Clum A."/>
            <person name="Na H."/>
            <person name="Ledsgaard L."/>
            <person name="Lin J."/>
            <person name="Lipzen A."/>
            <person name="Kuo A."/>
            <person name="Riley R."/>
            <person name="Mondo S."/>
            <person name="Labutti K."/>
            <person name="Haridas S."/>
            <person name="Pangalinan J."/>
            <person name="Salamov A.A."/>
            <person name="Simmons B.A."/>
            <person name="Magnuson J.K."/>
            <person name="Chen J."/>
            <person name="Drula E."/>
            <person name="Henrissat B."/>
            <person name="Wiebenga A."/>
            <person name="Lubbers R.J."/>
            <person name="Gomes A.C."/>
            <person name="Makela M.R."/>
            <person name="Stajich J."/>
            <person name="Grigoriev I.V."/>
            <person name="Mortensen U.H."/>
            <person name="De Vries R.P."/>
            <person name="Baker S.E."/>
            <person name="Andersen M.R."/>
        </authorList>
    </citation>
    <scope>NUCLEOTIDE SEQUENCE [LARGE SCALE GENOMIC DNA]</scope>
    <source>
        <strain evidence="2 3">CBS 588.65</strain>
    </source>
</reference>
<feature type="non-terminal residue" evidence="2">
    <location>
        <position position="89"/>
    </location>
</feature>
<dbReference type="Proteomes" id="UP001610334">
    <property type="component" value="Unassembled WGS sequence"/>
</dbReference>
<dbReference type="EMBL" id="JBFXLT010000260">
    <property type="protein sequence ID" value="KAL2801712.1"/>
    <property type="molecule type" value="Genomic_DNA"/>
</dbReference>
<evidence type="ECO:0000313" key="3">
    <source>
        <dbReference type="Proteomes" id="UP001610334"/>
    </source>
</evidence>
<dbReference type="SUPFAM" id="SSF53167">
    <property type="entry name" value="Purine and uridine phosphorylases"/>
    <property type="match status" value="1"/>
</dbReference>
<sequence length="89" mass="9888">MYSIKICGYTIAIICALTLESEAVEEFYYRLNVFYSKQPGDDSVYANRKIGNYNVLVCYMPGIGIVALVSVVALMSAIRTLIWSSGAKF</sequence>
<protein>
    <submittedName>
        <fullName evidence="2">Uncharacterized protein</fullName>
    </submittedName>
</protein>
<accession>A0ABR4GRL8</accession>
<feature type="transmembrane region" description="Helical" evidence="1">
    <location>
        <begin position="59"/>
        <end position="82"/>
    </location>
</feature>
<evidence type="ECO:0000256" key="1">
    <source>
        <dbReference type="SAM" id="Phobius"/>
    </source>
</evidence>